<dbReference type="InterPro" id="IPR025402">
    <property type="entry name" value="DMP19_C"/>
</dbReference>
<feature type="domain" description="DNA mimic protein DMP19 C-terminal" evidence="1">
    <location>
        <begin position="34"/>
        <end position="147"/>
    </location>
</feature>
<accession>F0EXR8</accession>
<gene>
    <name evidence="2" type="ORF">HMPREF9098_0743</name>
</gene>
<protein>
    <recommendedName>
        <fullName evidence="1">DNA mimic protein DMP19 C-terminal domain-containing protein</fullName>
    </recommendedName>
</protein>
<dbReference type="Pfam" id="PF14300">
    <property type="entry name" value="DMP19"/>
    <property type="match status" value="1"/>
</dbReference>
<dbReference type="RefSeq" id="WP_003781991.1">
    <property type="nucleotide sequence ID" value="NZ_GL870929.1"/>
</dbReference>
<evidence type="ECO:0000313" key="2">
    <source>
        <dbReference type="EMBL" id="EGC17932.1"/>
    </source>
</evidence>
<keyword evidence="3" id="KW-1185">Reference proteome</keyword>
<comment type="caution">
    <text evidence="2">The sequence shown here is derived from an EMBL/GenBank/DDBJ whole genome shotgun (WGS) entry which is preliminary data.</text>
</comment>
<dbReference type="HOGENOM" id="CLU_107474_1_0_4"/>
<name>F0EXR8_9NEIS</name>
<dbReference type="AlphaFoldDB" id="F0EXR8"/>
<reference evidence="2 3" key="1">
    <citation type="submission" date="2011-01" db="EMBL/GenBank/DDBJ databases">
        <authorList>
            <person name="Muzny D."/>
            <person name="Qin X."/>
            <person name="Deng J."/>
            <person name="Jiang H."/>
            <person name="Liu Y."/>
            <person name="Qu J."/>
            <person name="Song X.-Z."/>
            <person name="Zhang L."/>
            <person name="Thornton R."/>
            <person name="Coyle M."/>
            <person name="Francisco L."/>
            <person name="Jackson L."/>
            <person name="Javaid M."/>
            <person name="Korchina V."/>
            <person name="Kovar C."/>
            <person name="Mata R."/>
            <person name="Mathew T."/>
            <person name="Ngo R."/>
            <person name="Nguyen L."/>
            <person name="Nguyen N."/>
            <person name="Okwuonu G."/>
            <person name="Ongeri F."/>
            <person name="Pham C."/>
            <person name="Simmons D."/>
            <person name="Wilczek-Boney K."/>
            <person name="Hale W."/>
            <person name="Jakkamsetti A."/>
            <person name="Pham P."/>
            <person name="Ruth R."/>
            <person name="San Lucas F."/>
            <person name="Warren J."/>
            <person name="Zhang J."/>
            <person name="Zhao Z."/>
            <person name="Zhou C."/>
            <person name="Zhu D."/>
            <person name="Lee S."/>
            <person name="Bess C."/>
            <person name="Blankenburg K."/>
            <person name="Forbes L."/>
            <person name="Fu Q."/>
            <person name="Gubbala S."/>
            <person name="Hirani K."/>
            <person name="Jayaseelan J.C."/>
            <person name="Lara F."/>
            <person name="Munidasa M."/>
            <person name="Palculict T."/>
            <person name="Patil S."/>
            <person name="Pu L.-L."/>
            <person name="Saada N."/>
            <person name="Tang L."/>
            <person name="Weissenberger G."/>
            <person name="Zhu Y."/>
            <person name="Hemphill L."/>
            <person name="Shang Y."/>
            <person name="Youmans B."/>
            <person name="Ayvaz T."/>
            <person name="Ross M."/>
            <person name="Santibanez J."/>
            <person name="Aqrawi P."/>
            <person name="Gross S."/>
            <person name="Joshi V."/>
            <person name="Fowler G."/>
            <person name="Nazareth L."/>
            <person name="Reid J."/>
            <person name="Worley K."/>
            <person name="Petrosino J."/>
            <person name="Highlander S."/>
            <person name="Gibbs R."/>
        </authorList>
    </citation>
    <scope>NUCLEOTIDE SEQUENCE [LARGE SCALE GENOMIC DNA]</scope>
    <source>
        <strain evidence="2 3">ATCC 33394</strain>
    </source>
</reference>
<dbReference type="EMBL" id="AEWV01000013">
    <property type="protein sequence ID" value="EGC17932.1"/>
    <property type="molecule type" value="Genomic_DNA"/>
</dbReference>
<sequence length="160" mass="18300">MAMNFEISAAQTNRLFTHCLEQLEAHPRWSASPQLSHAQNMLMAYLRMDKIAEEEGFAALIAQGWGETVLDGALAETLAQWGIDVLPHILRQAAVHYRELRAQIEAQAHATPDELREAFPQFSPLDEEYFIECEEIFPQVYTYVRAHYDDFAALLDFQAD</sequence>
<dbReference type="STRING" id="888741.HMPREF9098_0743"/>
<organism evidence="2 3">
    <name type="scientific">Kingella denitrificans ATCC 33394</name>
    <dbReference type="NCBI Taxonomy" id="888741"/>
    <lineage>
        <taxon>Bacteria</taxon>
        <taxon>Pseudomonadati</taxon>
        <taxon>Pseudomonadota</taxon>
        <taxon>Betaproteobacteria</taxon>
        <taxon>Neisseriales</taxon>
        <taxon>Neisseriaceae</taxon>
        <taxon>Kingella</taxon>
    </lineage>
</organism>
<evidence type="ECO:0000259" key="1">
    <source>
        <dbReference type="Pfam" id="PF14300"/>
    </source>
</evidence>
<dbReference type="Gene3D" id="1.20.1420.60">
    <property type="match status" value="1"/>
</dbReference>
<proteinExistence type="predicted"/>
<evidence type="ECO:0000313" key="3">
    <source>
        <dbReference type="Proteomes" id="UP000004088"/>
    </source>
</evidence>
<dbReference type="Proteomes" id="UP000004088">
    <property type="component" value="Unassembled WGS sequence"/>
</dbReference>